<evidence type="ECO:0000256" key="2">
    <source>
        <dbReference type="ARBA" id="ARBA00022448"/>
    </source>
</evidence>
<dbReference type="Pfam" id="PF00664">
    <property type="entry name" value="ABC_membrane"/>
    <property type="match status" value="1"/>
</dbReference>
<dbReference type="PANTHER" id="PTHR43394:SF1">
    <property type="entry name" value="ATP-BINDING CASSETTE SUB-FAMILY B MEMBER 10, MITOCHONDRIAL"/>
    <property type="match status" value="1"/>
</dbReference>
<dbReference type="CDD" id="cd07346">
    <property type="entry name" value="ABC_6TM_exporters"/>
    <property type="match status" value="1"/>
</dbReference>
<evidence type="ECO:0000256" key="6">
    <source>
        <dbReference type="ARBA" id="ARBA00022989"/>
    </source>
</evidence>
<dbReference type="GO" id="GO:0005524">
    <property type="term" value="F:ATP binding"/>
    <property type="evidence" value="ECO:0007669"/>
    <property type="project" value="UniProtKB-KW"/>
</dbReference>
<proteinExistence type="predicted"/>
<organism evidence="11 12">
    <name type="scientific">Anaerotignum lactatifermentans DSM 14214</name>
    <dbReference type="NCBI Taxonomy" id="1121323"/>
    <lineage>
        <taxon>Bacteria</taxon>
        <taxon>Bacillati</taxon>
        <taxon>Bacillota</taxon>
        <taxon>Clostridia</taxon>
        <taxon>Lachnospirales</taxon>
        <taxon>Anaerotignaceae</taxon>
        <taxon>Anaerotignum</taxon>
    </lineage>
</organism>
<keyword evidence="5 11" id="KW-0067">ATP-binding</keyword>
<dbReference type="InterPro" id="IPR003439">
    <property type="entry name" value="ABC_transporter-like_ATP-bd"/>
</dbReference>
<dbReference type="FunFam" id="3.40.50.300:FF:000287">
    <property type="entry name" value="Multidrug ABC transporter ATP-binding protein"/>
    <property type="match status" value="1"/>
</dbReference>
<sequence length="577" mass="63680">MIKYLQKKYALSETGAKDLIKGCIACVMQNISFMFPVGLLYSLVSDLINGGVPKNRISFYIIGCVLCIGIILVTTYFQYNATYFATYIESGIRRVTLAEKLRKIPMSFFGKKDLADLTSTIMADCTFLEQSFSHFIPELVGSIISTVLILISLFFYDWRMALAALWVAPVAFAIVGFSAKIQEGFNKKSMDAKMSCADGIQECIETVQDLKANNAEKEYLKGLEKKIRYVEHRSILNEFGLAAFVVSASLVLKLGIVTVALVGSILLVQGSLDVLTFFLFLLVISRMYDPLQGALQNLAAVISTRTNIARMNEILDHPMQQGETLLSNKGYDISFEHVQFAYNSGETVLRDVTFTAKQGEVTALVGPSGGGKTTVSRLAARFWDVTSGKITVGGMDISKVDPEVLFSLYSIVFQEVTLFDNTIMENIRIGNQNATDAEVLAAAHLANVDEFVERLPDKWNTYIGENGCELSGGERQRISIARAFLKNAPIILLDEATAALDVENETLIQTALSRLIENKTVLVIAHRMRTVASADKIVVLSGGKVAEEGTPDMLMKENGIYAHMVNKQKESQNWTLL</sequence>
<evidence type="ECO:0000259" key="10">
    <source>
        <dbReference type="PROSITE" id="PS50929"/>
    </source>
</evidence>
<dbReference type="PROSITE" id="PS50893">
    <property type="entry name" value="ABC_TRANSPORTER_2"/>
    <property type="match status" value="1"/>
</dbReference>
<dbReference type="GO" id="GO:0015421">
    <property type="term" value="F:ABC-type oligopeptide transporter activity"/>
    <property type="evidence" value="ECO:0007669"/>
    <property type="project" value="TreeGrafter"/>
</dbReference>
<dbReference type="InterPro" id="IPR017871">
    <property type="entry name" value="ABC_transporter-like_CS"/>
</dbReference>
<dbReference type="GO" id="GO:0016887">
    <property type="term" value="F:ATP hydrolysis activity"/>
    <property type="evidence" value="ECO:0007669"/>
    <property type="project" value="InterPro"/>
</dbReference>
<evidence type="ECO:0000256" key="7">
    <source>
        <dbReference type="ARBA" id="ARBA00023136"/>
    </source>
</evidence>
<dbReference type="SUPFAM" id="SSF90123">
    <property type="entry name" value="ABC transporter transmembrane region"/>
    <property type="match status" value="1"/>
</dbReference>
<dbReference type="Gene3D" id="1.20.1560.10">
    <property type="entry name" value="ABC transporter type 1, transmembrane domain"/>
    <property type="match status" value="1"/>
</dbReference>
<comment type="subcellular location">
    <subcellularLocation>
        <location evidence="1">Cell membrane</location>
        <topology evidence="1">Multi-pass membrane protein</topology>
    </subcellularLocation>
</comment>
<keyword evidence="12" id="KW-1185">Reference proteome</keyword>
<dbReference type="Proteomes" id="UP000183975">
    <property type="component" value="Unassembled WGS sequence"/>
</dbReference>
<dbReference type="InterPro" id="IPR036640">
    <property type="entry name" value="ABC1_TM_sf"/>
</dbReference>
<gene>
    <name evidence="11" type="ORF">SAMN02745138_02101</name>
</gene>
<dbReference type="SUPFAM" id="SSF52540">
    <property type="entry name" value="P-loop containing nucleoside triphosphate hydrolases"/>
    <property type="match status" value="1"/>
</dbReference>
<dbReference type="Pfam" id="PF00005">
    <property type="entry name" value="ABC_tran"/>
    <property type="match status" value="1"/>
</dbReference>
<dbReference type="InterPro" id="IPR003593">
    <property type="entry name" value="AAA+_ATPase"/>
</dbReference>
<keyword evidence="2" id="KW-0813">Transport</keyword>
<feature type="domain" description="ABC transmembrane type-1" evidence="10">
    <location>
        <begin position="39"/>
        <end position="303"/>
    </location>
</feature>
<dbReference type="Gene3D" id="3.40.50.300">
    <property type="entry name" value="P-loop containing nucleotide triphosphate hydrolases"/>
    <property type="match status" value="1"/>
</dbReference>
<dbReference type="AlphaFoldDB" id="A0A1M6U7K9"/>
<evidence type="ECO:0000256" key="4">
    <source>
        <dbReference type="ARBA" id="ARBA00022741"/>
    </source>
</evidence>
<dbReference type="InterPro" id="IPR027417">
    <property type="entry name" value="P-loop_NTPase"/>
</dbReference>
<name>A0A1M6U7K9_9FIRM</name>
<keyword evidence="3 8" id="KW-0812">Transmembrane</keyword>
<dbReference type="PROSITE" id="PS50929">
    <property type="entry name" value="ABC_TM1F"/>
    <property type="match status" value="1"/>
</dbReference>
<dbReference type="RefSeq" id="WP_072851563.1">
    <property type="nucleotide sequence ID" value="NZ_FRAH01000037.1"/>
</dbReference>
<evidence type="ECO:0000256" key="3">
    <source>
        <dbReference type="ARBA" id="ARBA00022692"/>
    </source>
</evidence>
<keyword evidence="4" id="KW-0547">Nucleotide-binding</keyword>
<evidence type="ECO:0000313" key="11">
    <source>
        <dbReference type="EMBL" id="SHK65154.1"/>
    </source>
</evidence>
<evidence type="ECO:0000313" key="12">
    <source>
        <dbReference type="Proteomes" id="UP000183975"/>
    </source>
</evidence>
<keyword evidence="7 8" id="KW-0472">Membrane</keyword>
<feature type="transmembrane region" description="Helical" evidence="8">
    <location>
        <begin position="162"/>
        <end position="181"/>
    </location>
</feature>
<dbReference type="EMBL" id="FRAH01000037">
    <property type="protein sequence ID" value="SHK65154.1"/>
    <property type="molecule type" value="Genomic_DNA"/>
</dbReference>
<feature type="domain" description="ABC transporter" evidence="9">
    <location>
        <begin position="333"/>
        <end position="567"/>
    </location>
</feature>
<evidence type="ECO:0000256" key="1">
    <source>
        <dbReference type="ARBA" id="ARBA00004651"/>
    </source>
</evidence>
<dbReference type="InterPro" id="IPR011527">
    <property type="entry name" value="ABC1_TM_dom"/>
</dbReference>
<evidence type="ECO:0000256" key="8">
    <source>
        <dbReference type="SAM" id="Phobius"/>
    </source>
</evidence>
<dbReference type="GO" id="GO:0005886">
    <property type="term" value="C:plasma membrane"/>
    <property type="evidence" value="ECO:0007669"/>
    <property type="project" value="UniProtKB-SubCell"/>
</dbReference>
<accession>A0A1M6U7K9</accession>
<feature type="transmembrane region" description="Helical" evidence="8">
    <location>
        <begin position="57"/>
        <end position="77"/>
    </location>
</feature>
<dbReference type="OrthoDB" id="9762778at2"/>
<feature type="transmembrane region" description="Helical" evidence="8">
    <location>
        <begin position="139"/>
        <end position="156"/>
    </location>
</feature>
<reference evidence="11 12" key="1">
    <citation type="submission" date="2016-11" db="EMBL/GenBank/DDBJ databases">
        <authorList>
            <person name="Jaros S."/>
            <person name="Januszkiewicz K."/>
            <person name="Wedrychowicz H."/>
        </authorList>
    </citation>
    <scope>NUCLEOTIDE SEQUENCE [LARGE SCALE GENOMIC DNA]</scope>
    <source>
        <strain evidence="11 12">DSM 14214</strain>
    </source>
</reference>
<keyword evidence="6 8" id="KW-1133">Transmembrane helix</keyword>
<protein>
    <submittedName>
        <fullName evidence="11">ATP-binding cassette, subfamily B</fullName>
    </submittedName>
</protein>
<feature type="transmembrane region" description="Helical" evidence="8">
    <location>
        <begin position="20"/>
        <end position="45"/>
    </location>
</feature>
<dbReference type="SMART" id="SM00382">
    <property type="entry name" value="AAA"/>
    <property type="match status" value="1"/>
</dbReference>
<feature type="transmembrane region" description="Helical" evidence="8">
    <location>
        <begin position="262"/>
        <end position="284"/>
    </location>
</feature>
<evidence type="ECO:0000259" key="9">
    <source>
        <dbReference type="PROSITE" id="PS50893"/>
    </source>
</evidence>
<evidence type="ECO:0000256" key="5">
    <source>
        <dbReference type="ARBA" id="ARBA00022840"/>
    </source>
</evidence>
<dbReference type="PROSITE" id="PS00211">
    <property type="entry name" value="ABC_TRANSPORTER_1"/>
    <property type="match status" value="1"/>
</dbReference>
<feature type="transmembrane region" description="Helical" evidence="8">
    <location>
        <begin position="235"/>
        <end position="256"/>
    </location>
</feature>
<dbReference type="InterPro" id="IPR039421">
    <property type="entry name" value="Type_1_exporter"/>
</dbReference>
<dbReference type="PANTHER" id="PTHR43394">
    <property type="entry name" value="ATP-DEPENDENT PERMEASE MDL1, MITOCHONDRIAL"/>
    <property type="match status" value="1"/>
</dbReference>